<evidence type="ECO:0000256" key="2">
    <source>
        <dbReference type="ARBA" id="ARBA00004370"/>
    </source>
</evidence>
<dbReference type="Pfam" id="PF00226">
    <property type="entry name" value="DnaJ"/>
    <property type="match status" value="1"/>
</dbReference>
<evidence type="ECO:0000256" key="1">
    <source>
        <dbReference type="ARBA" id="ARBA00004173"/>
    </source>
</evidence>
<evidence type="ECO:0000256" key="4">
    <source>
        <dbReference type="ARBA" id="ARBA00022723"/>
    </source>
</evidence>
<dbReference type="CDD" id="cd10747">
    <property type="entry name" value="DnaJ_C"/>
    <property type="match status" value="1"/>
</dbReference>
<keyword evidence="17" id="KW-1185">Reference proteome</keyword>
<dbReference type="SMART" id="SM00271">
    <property type="entry name" value="DnaJ"/>
    <property type="match status" value="1"/>
</dbReference>
<keyword evidence="7 13" id="KW-0862">Zinc</keyword>
<dbReference type="AlphaFoldDB" id="A0A913XLY5"/>
<dbReference type="SUPFAM" id="SSF49493">
    <property type="entry name" value="HSP40/DnaJ peptide-binding domain"/>
    <property type="match status" value="2"/>
</dbReference>
<sequence>MAARCGNAGKILRSIISNSASAIGASTQKTKYLSTLSSSSRISPNFIGRKWKKGAFLKSVPGAVNQERHIHTSDDLKRKDYYKILGVSPNSDAKEIKKAYFELAKRYHPDTNKDKSGAEKFQEINEAYEILSDDTKRRAYDSYGQTDFSGQGPFGGGAAGFDAEDILKSFFGGRDGPFSGFRTAGMDFEDLQQAQQYSMNLSFMEAAKGCNKDMSINTRVICDRCNGKKAEPGTTHSKCHSCNGTGQETVNTGFFHMRSTCRRCGGQGYIISTPCRKCRGKGKVSETRRITVPVPAGVDDGQTIRLPMGTGEVFITLRVSQSKIFERQGSDVFTTATISFTQAVLGGKIKIPGIQGDIELKIPQGTQSHQRMRLSGRGIPRVDGLGKGDHFVSFKIHIPKYLTSKQKELIQAFAELEDDVSGTVNGVDKNNTNKGSLKAKS</sequence>
<dbReference type="GO" id="GO:0008270">
    <property type="term" value="F:zinc ion binding"/>
    <property type="evidence" value="ECO:0007669"/>
    <property type="project" value="UniProtKB-KW"/>
</dbReference>
<dbReference type="Gene3D" id="2.10.230.10">
    <property type="entry name" value="Heat shock protein DnaJ, cysteine-rich domain"/>
    <property type="match status" value="1"/>
</dbReference>
<feature type="domain" description="CR-type" evidence="15">
    <location>
        <begin position="209"/>
        <end position="287"/>
    </location>
</feature>
<evidence type="ECO:0000256" key="6">
    <source>
        <dbReference type="ARBA" id="ARBA00022771"/>
    </source>
</evidence>
<dbReference type="Proteomes" id="UP000887567">
    <property type="component" value="Unplaced"/>
</dbReference>
<dbReference type="CDD" id="cd06257">
    <property type="entry name" value="DnaJ"/>
    <property type="match status" value="1"/>
</dbReference>
<dbReference type="HAMAP" id="MF_01152">
    <property type="entry name" value="DnaJ"/>
    <property type="match status" value="1"/>
</dbReference>
<dbReference type="GO" id="GO:0005524">
    <property type="term" value="F:ATP binding"/>
    <property type="evidence" value="ECO:0007669"/>
    <property type="project" value="InterPro"/>
</dbReference>
<dbReference type="InterPro" id="IPR002939">
    <property type="entry name" value="DnaJ_C"/>
</dbReference>
<evidence type="ECO:0000256" key="7">
    <source>
        <dbReference type="ARBA" id="ARBA00022833"/>
    </source>
</evidence>
<dbReference type="FunFam" id="2.60.260.20:FF:000005">
    <property type="entry name" value="Chaperone protein dnaJ 1, mitochondrial"/>
    <property type="match status" value="1"/>
</dbReference>
<dbReference type="GO" id="GO:0009408">
    <property type="term" value="P:response to heat"/>
    <property type="evidence" value="ECO:0007669"/>
    <property type="project" value="InterPro"/>
</dbReference>
<evidence type="ECO:0000313" key="17">
    <source>
        <dbReference type="Proteomes" id="UP000887567"/>
    </source>
</evidence>
<keyword evidence="5" id="KW-0677">Repeat</keyword>
<protein>
    <submittedName>
        <fullName evidence="16">Uncharacterized protein</fullName>
    </submittedName>
</protein>
<keyword evidence="10" id="KW-0496">Mitochondrion</keyword>
<dbReference type="RefSeq" id="XP_020906436.1">
    <property type="nucleotide sequence ID" value="XM_021050777.1"/>
</dbReference>
<dbReference type="Gene3D" id="1.10.287.110">
    <property type="entry name" value="DnaJ domain"/>
    <property type="match status" value="1"/>
</dbReference>
<dbReference type="GO" id="GO:0043066">
    <property type="term" value="P:negative regulation of apoptotic process"/>
    <property type="evidence" value="ECO:0007669"/>
    <property type="project" value="TreeGrafter"/>
</dbReference>
<dbReference type="PROSITE" id="PS50076">
    <property type="entry name" value="DNAJ_2"/>
    <property type="match status" value="1"/>
</dbReference>
<dbReference type="GO" id="GO:0005739">
    <property type="term" value="C:mitochondrion"/>
    <property type="evidence" value="ECO:0007669"/>
    <property type="project" value="UniProtKB-SubCell"/>
</dbReference>
<dbReference type="PANTHER" id="PTHR44145">
    <property type="entry name" value="DNAJ HOMOLOG SUBFAMILY A MEMBER 3, MITOCHONDRIAL"/>
    <property type="match status" value="1"/>
</dbReference>
<dbReference type="NCBIfam" id="NF008035">
    <property type="entry name" value="PRK10767.1"/>
    <property type="match status" value="1"/>
</dbReference>
<feature type="zinc finger region" description="CR-type" evidence="13">
    <location>
        <begin position="209"/>
        <end position="287"/>
    </location>
</feature>
<keyword evidence="4 13" id="KW-0479">Metal-binding</keyword>
<dbReference type="PANTHER" id="PTHR44145:SF3">
    <property type="entry name" value="DNAJ HOMOLOG SUBFAMILY A MEMBER 3, MITOCHONDRIAL"/>
    <property type="match status" value="1"/>
</dbReference>
<keyword evidence="3" id="KW-0488">Methylation</keyword>
<keyword evidence="6 13" id="KW-0863">Zinc-finger</keyword>
<dbReference type="OrthoDB" id="10256793at2759"/>
<dbReference type="FunFam" id="2.10.230.10:FF:000003">
    <property type="entry name" value="dnaJ homolog subfamily A member 3, mitochondrial"/>
    <property type="match status" value="1"/>
</dbReference>
<dbReference type="InterPro" id="IPR051938">
    <property type="entry name" value="Apopto_cytoskel_mod"/>
</dbReference>
<dbReference type="CDD" id="cd10719">
    <property type="entry name" value="DnaJ_zf"/>
    <property type="match status" value="1"/>
</dbReference>
<dbReference type="SUPFAM" id="SSF57938">
    <property type="entry name" value="DnaJ/Hsp40 cysteine-rich domain"/>
    <property type="match status" value="1"/>
</dbReference>
<dbReference type="GO" id="GO:0031072">
    <property type="term" value="F:heat shock protein binding"/>
    <property type="evidence" value="ECO:0007669"/>
    <property type="project" value="InterPro"/>
</dbReference>
<keyword evidence="12" id="KW-0143">Chaperone</keyword>
<dbReference type="PROSITE" id="PS51188">
    <property type="entry name" value="ZF_CR"/>
    <property type="match status" value="1"/>
</dbReference>
<feature type="domain" description="J" evidence="14">
    <location>
        <begin position="80"/>
        <end position="144"/>
    </location>
</feature>
<evidence type="ECO:0000256" key="5">
    <source>
        <dbReference type="ARBA" id="ARBA00022737"/>
    </source>
</evidence>
<dbReference type="InterPro" id="IPR036869">
    <property type="entry name" value="J_dom_sf"/>
</dbReference>
<evidence type="ECO:0000256" key="12">
    <source>
        <dbReference type="ARBA" id="ARBA00023186"/>
    </source>
</evidence>
<evidence type="ECO:0000256" key="13">
    <source>
        <dbReference type="PROSITE-ProRule" id="PRU00546"/>
    </source>
</evidence>
<evidence type="ECO:0000259" key="14">
    <source>
        <dbReference type="PROSITE" id="PS50076"/>
    </source>
</evidence>
<dbReference type="GO" id="GO:0016020">
    <property type="term" value="C:membrane"/>
    <property type="evidence" value="ECO:0007669"/>
    <property type="project" value="UniProtKB-SubCell"/>
</dbReference>
<dbReference type="GeneID" id="110244572"/>
<dbReference type="Pfam" id="PF00684">
    <property type="entry name" value="DnaJ_CXXCXGXG"/>
    <property type="match status" value="1"/>
</dbReference>
<keyword evidence="8" id="KW-0809">Transit peptide</keyword>
<accession>A0A913XLY5</accession>
<evidence type="ECO:0000256" key="8">
    <source>
        <dbReference type="ARBA" id="ARBA00022946"/>
    </source>
</evidence>
<dbReference type="InterPro" id="IPR001305">
    <property type="entry name" value="HSP_DnaJ_Cys-rich_dom"/>
</dbReference>
<dbReference type="Pfam" id="PF01556">
    <property type="entry name" value="DnaJ_C"/>
    <property type="match status" value="1"/>
</dbReference>
<dbReference type="Gene3D" id="2.60.260.20">
    <property type="entry name" value="Urease metallochaperone UreE, N-terminal domain"/>
    <property type="match status" value="2"/>
</dbReference>
<organism evidence="16 17">
    <name type="scientific">Exaiptasia diaphana</name>
    <name type="common">Tropical sea anemone</name>
    <name type="synonym">Aiptasia pulchella</name>
    <dbReference type="NCBI Taxonomy" id="2652724"/>
    <lineage>
        <taxon>Eukaryota</taxon>
        <taxon>Metazoa</taxon>
        <taxon>Cnidaria</taxon>
        <taxon>Anthozoa</taxon>
        <taxon>Hexacorallia</taxon>
        <taxon>Actiniaria</taxon>
        <taxon>Aiptasiidae</taxon>
        <taxon>Exaiptasia</taxon>
    </lineage>
</organism>
<proteinExistence type="inferred from homology"/>
<evidence type="ECO:0000256" key="11">
    <source>
        <dbReference type="ARBA" id="ARBA00023136"/>
    </source>
</evidence>
<dbReference type="InterPro" id="IPR001623">
    <property type="entry name" value="DnaJ_domain"/>
</dbReference>
<dbReference type="InterPro" id="IPR036410">
    <property type="entry name" value="HSP_DnaJ_Cys-rich_dom_sf"/>
</dbReference>
<dbReference type="GO" id="GO:0005829">
    <property type="term" value="C:cytosol"/>
    <property type="evidence" value="ECO:0007669"/>
    <property type="project" value="UniProtKB-ARBA"/>
</dbReference>
<dbReference type="InterPro" id="IPR008971">
    <property type="entry name" value="HSP40/DnaJ_pept-bd"/>
</dbReference>
<dbReference type="GO" id="GO:0005102">
    <property type="term" value="F:signaling receptor binding"/>
    <property type="evidence" value="ECO:0007669"/>
    <property type="project" value="UniProtKB-ARBA"/>
</dbReference>
<evidence type="ECO:0000259" key="15">
    <source>
        <dbReference type="PROSITE" id="PS51188"/>
    </source>
</evidence>
<name>A0A913XLY5_EXADI</name>
<dbReference type="GO" id="GO:0006457">
    <property type="term" value="P:protein folding"/>
    <property type="evidence" value="ECO:0007669"/>
    <property type="project" value="InterPro"/>
</dbReference>
<keyword evidence="9" id="KW-0007">Acetylation</keyword>
<evidence type="ECO:0000256" key="9">
    <source>
        <dbReference type="ARBA" id="ARBA00022990"/>
    </source>
</evidence>
<dbReference type="GO" id="GO:0051082">
    <property type="term" value="F:unfolded protein binding"/>
    <property type="evidence" value="ECO:0007669"/>
    <property type="project" value="InterPro"/>
</dbReference>
<reference evidence="16" key="1">
    <citation type="submission" date="2022-11" db="UniProtKB">
        <authorList>
            <consortium name="EnsemblMetazoa"/>
        </authorList>
    </citation>
    <scope>IDENTIFICATION</scope>
</reference>
<comment type="subcellular location">
    <subcellularLocation>
        <location evidence="2">Membrane</location>
    </subcellularLocation>
    <subcellularLocation>
        <location evidence="1">Mitochondrion</location>
    </subcellularLocation>
</comment>
<evidence type="ECO:0000256" key="3">
    <source>
        <dbReference type="ARBA" id="ARBA00022481"/>
    </source>
</evidence>
<dbReference type="EnsemblMetazoa" id="XM_021050777.1">
    <property type="protein sequence ID" value="XP_020906436.1"/>
    <property type="gene ID" value="LOC110244572"/>
</dbReference>
<dbReference type="SUPFAM" id="SSF46565">
    <property type="entry name" value="Chaperone J-domain"/>
    <property type="match status" value="1"/>
</dbReference>
<keyword evidence="11" id="KW-0472">Membrane</keyword>
<evidence type="ECO:0000313" key="16">
    <source>
        <dbReference type="EnsemblMetazoa" id="XP_020906436.1"/>
    </source>
</evidence>
<evidence type="ECO:0000256" key="10">
    <source>
        <dbReference type="ARBA" id="ARBA00023128"/>
    </source>
</evidence>
<dbReference type="GO" id="GO:0007005">
    <property type="term" value="P:mitochondrion organization"/>
    <property type="evidence" value="ECO:0007669"/>
    <property type="project" value="TreeGrafter"/>
</dbReference>
<dbReference type="PRINTS" id="PR00625">
    <property type="entry name" value="JDOMAIN"/>
</dbReference>
<dbReference type="InterPro" id="IPR012724">
    <property type="entry name" value="DnaJ"/>
</dbReference>
<dbReference type="PROSITE" id="PS00636">
    <property type="entry name" value="DNAJ_1"/>
    <property type="match status" value="1"/>
</dbReference>
<dbReference type="InterPro" id="IPR018253">
    <property type="entry name" value="DnaJ_domain_CS"/>
</dbReference>